<accession>A0A6P1TPL7</accession>
<dbReference type="PANTHER" id="PTHR35333">
    <property type="entry name" value="BETA-LACTAMASE"/>
    <property type="match status" value="1"/>
</dbReference>
<dbReference type="KEGG" id="anr:Ana3638_11595"/>
<reference evidence="2 3" key="1">
    <citation type="submission" date="2020-01" db="EMBL/GenBank/DDBJ databases">
        <title>Genome analysis of Anaerocolumna sp. CBA3638.</title>
        <authorList>
            <person name="Kim J."/>
            <person name="Roh S.W."/>
        </authorList>
    </citation>
    <scope>NUCLEOTIDE SEQUENCE [LARGE SCALE GENOMIC DNA]</scope>
    <source>
        <strain evidence="2 3">CBA3638</strain>
    </source>
</reference>
<keyword evidence="2" id="KW-0378">Hydrolase</keyword>
<protein>
    <submittedName>
        <fullName evidence="2">Serine hydrolase</fullName>
    </submittedName>
</protein>
<gene>
    <name evidence="2" type="ORF">Ana3638_11595</name>
</gene>
<dbReference type="SUPFAM" id="SSF56601">
    <property type="entry name" value="beta-lactamase/transpeptidase-like"/>
    <property type="match status" value="1"/>
</dbReference>
<dbReference type="EMBL" id="CP048000">
    <property type="protein sequence ID" value="QHQ61338.1"/>
    <property type="molecule type" value="Genomic_DNA"/>
</dbReference>
<dbReference type="Proteomes" id="UP000464314">
    <property type="component" value="Chromosome"/>
</dbReference>
<dbReference type="InterPro" id="IPR000871">
    <property type="entry name" value="Beta-lactam_class-A"/>
</dbReference>
<name>A0A6P1TPL7_9FIRM</name>
<dbReference type="Gene3D" id="3.40.710.10">
    <property type="entry name" value="DD-peptidase/beta-lactamase superfamily"/>
    <property type="match status" value="1"/>
</dbReference>
<evidence type="ECO:0000313" key="3">
    <source>
        <dbReference type="Proteomes" id="UP000464314"/>
    </source>
</evidence>
<sequence length="253" mass="28619">MKERLLEQLKSLKGDISFYYKNLITGEVIGFKENIPLEAASVIKIPILIEAFLRISEGNIHKDDIIAIKKEDKLPSCGALNYMHDGLRVTFEDLYTLMIILSDNTATNLLIKQLGMDNINITMQNLGLKQTKLNRLLFDAKQSALGIQNYISAGEMGYLLEKMYFGELISPESSLEMLRILKNQRLNGKIPFYIHGRADVAHKTGEDDGITHDVGIVYAPQPFVVCFCGNKVDVPVFERFMQDITLTLVEMQE</sequence>
<dbReference type="InterPro" id="IPR045155">
    <property type="entry name" value="Beta-lactam_cat"/>
</dbReference>
<organism evidence="2 3">
    <name type="scientific">Anaerocolumna sedimenticola</name>
    <dbReference type="NCBI Taxonomy" id="2696063"/>
    <lineage>
        <taxon>Bacteria</taxon>
        <taxon>Bacillati</taxon>
        <taxon>Bacillota</taxon>
        <taxon>Clostridia</taxon>
        <taxon>Lachnospirales</taxon>
        <taxon>Lachnospiraceae</taxon>
        <taxon>Anaerocolumna</taxon>
    </lineage>
</organism>
<dbReference type="GO" id="GO:0030655">
    <property type="term" value="P:beta-lactam antibiotic catabolic process"/>
    <property type="evidence" value="ECO:0007669"/>
    <property type="project" value="InterPro"/>
</dbReference>
<dbReference type="InterPro" id="IPR012338">
    <property type="entry name" value="Beta-lactam/transpept-like"/>
</dbReference>
<dbReference type="PANTHER" id="PTHR35333:SF3">
    <property type="entry name" value="BETA-LACTAMASE-TYPE TRANSPEPTIDASE FOLD CONTAINING PROTEIN"/>
    <property type="match status" value="1"/>
</dbReference>
<feature type="domain" description="Beta-lactamase class A catalytic" evidence="1">
    <location>
        <begin position="17"/>
        <end position="226"/>
    </location>
</feature>
<dbReference type="GO" id="GO:0046677">
    <property type="term" value="P:response to antibiotic"/>
    <property type="evidence" value="ECO:0007669"/>
    <property type="project" value="InterPro"/>
</dbReference>
<proteinExistence type="predicted"/>
<keyword evidence="3" id="KW-1185">Reference proteome</keyword>
<dbReference type="RefSeq" id="WP_161838163.1">
    <property type="nucleotide sequence ID" value="NZ_CP048000.1"/>
</dbReference>
<dbReference type="AlphaFoldDB" id="A0A6P1TPL7"/>
<evidence type="ECO:0000259" key="1">
    <source>
        <dbReference type="Pfam" id="PF13354"/>
    </source>
</evidence>
<dbReference type="GO" id="GO:0008800">
    <property type="term" value="F:beta-lactamase activity"/>
    <property type="evidence" value="ECO:0007669"/>
    <property type="project" value="InterPro"/>
</dbReference>
<evidence type="ECO:0000313" key="2">
    <source>
        <dbReference type="EMBL" id="QHQ61338.1"/>
    </source>
</evidence>
<dbReference type="Pfam" id="PF13354">
    <property type="entry name" value="Beta-lactamase2"/>
    <property type="match status" value="1"/>
</dbReference>